<keyword evidence="3" id="KW-1185">Reference proteome</keyword>
<evidence type="ECO:0000313" key="2">
    <source>
        <dbReference type="EMBL" id="QFG00640.1"/>
    </source>
</evidence>
<dbReference type="Gene3D" id="3.30.720.100">
    <property type="match status" value="1"/>
</dbReference>
<sequence>MSKITPFLMFEGQAEAAINFYTSVFRDFKIIRLAHYGADGPGKEGEVSQAAFNINGQEFLCTDSFVQHAFTFTPSLSLFVECDSEEEIDEAYDKLLEGGQSLMPIDKYPFSKKFGWIQDKFGVSWQLNLAN</sequence>
<dbReference type="InterPro" id="IPR009725">
    <property type="entry name" value="3_dmu_93_MTrfase"/>
</dbReference>
<dbReference type="OrthoDB" id="9806473at2"/>
<dbReference type="InterPro" id="IPR028973">
    <property type="entry name" value="PhnB-like"/>
</dbReference>
<name>A0A5J6SSU4_9BACI</name>
<dbReference type="KEGG" id="psyo:PB01_18605"/>
<dbReference type="CDD" id="cd06588">
    <property type="entry name" value="PhnB_like"/>
    <property type="match status" value="1"/>
</dbReference>
<dbReference type="Gene3D" id="3.30.720.110">
    <property type="match status" value="1"/>
</dbReference>
<dbReference type="Pfam" id="PF06983">
    <property type="entry name" value="3-dmu-9_3-mt"/>
    <property type="match status" value="1"/>
</dbReference>
<dbReference type="RefSeq" id="WP_151701521.1">
    <property type="nucleotide sequence ID" value="NZ_CP031223.1"/>
</dbReference>
<organism evidence="2 3">
    <name type="scientific">Psychrobacillus glaciei</name>
    <dbReference type="NCBI Taxonomy" id="2283160"/>
    <lineage>
        <taxon>Bacteria</taxon>
        <taxon>Bacillati</taxon>
        <taxon>Bacillota</taxon>
        <taxon>Bacilli</taxon>
        <taxon>Bacillales</taxon>
        <taxon>Bacillaceae</taxon>
        <taxon>Psychrobacillus</taxon>
    </lineage>
</organism>
<dbReference type="AlphaFoldDB" id="A0A5J6SSU4"/>
<dbReference type="InterPro" id="IPR029068">
    <property type="entry name" value="Glyas_Bleomycin-R_OHBP_Dase"/>
</dbReference>
<dbReference type="Proteomes" id="UP000325517">
    <property type="component" value="Chromosome"/>
</dbReference>
<evidence type="ECO:0000259" key="1">
    <source>
        <dbReference type="Pfam" id="PF06983"/>
    </source>
</evidence>
<dbReference type="PANTHER" id="PTHR33990">
    <property type="entry name" value="PROTEIN YJDN-RELATED"/>
    <property type="match status" value="1"/>
</dbReference>
<dbReference type="EMBL" id="CP031223">
    <property type="protein sequence ID" value="QFG00640.1"/>
    <property type="molecule type" value="Genomic_DNA"/>
</dbReference>
<evidence type="ECO:0000313" key="3">
    <source>
        <dbReference type="Proteomes" id="UP000325517"/>
    </source>
</evidence>
<dbReference type="SUPFAM" id="SSF54593">
    <property type="entry name" value="Glyoxalase/Bleomycin resistance protein/Dihydroxybiphenyl dioxygenase"/>
    <property type="match status" value="1"/>
</dbReference>
<dbReference type="PIRSF" id="PIRSF021700">
    <property type="entry name" value="3_dmu_93_MTrfase"/>
    <property type="match status" value="1"/>
</dbReference>
<gene>
    <name evidence="2" type="ORF">PB01_18605</name>
</gene>
<accession>A0A5J6SSU4</accession>
<proteinExistence type="predicted"/>
<feature type="domain" description="PhnB-like" evidence="1">
    <location>
        <begin position="3"/>
        <end position="127"/>
    </location>
</feature>
<reference evidence="2 3" key="1">
    <citation type="submission" date="2018-07" db="EMBL/GenBank/DDBJ databases">
        <title>Complete genome sequence of Psychrobacillus sp. PB01, isolated from iceberg, and comparative genome analysis of Psychrobacillus strains.</title>
        <authorList>
            <person name="Lee P.C."/>
        </authorList>
    </citation>
    <scope>NUCLEOTIDE SEQUENCE [LARGE SCALE GENOMIC DNA]</scope>
    <source>
        <strain evidence="2 3">PB01</strain>
    </source>
</reference>
<dbReference type="PANTHER" id="PTHR33990:SF4">
    <property type="entry name" value="PHNB-LIKE DOMAIN-CONTAINING PROTEIN"/>
    <property type="match status" value="1"/>
</dbReference>
<protein>
    <submittedName>
        <fullName evidence="2">VOC family protein</fullName>
    </submittedName>
</protein>